<reference evidence="8" key="1">
    <citation type="submission" date="2020-01" db="EMBL/GenBank/DDBJ databases">
        <authorList>
            <consortium name="DOE Joint Genome Institute"/>
            <person name="Haridas S."/>
            <person name="Albert R."/>
            <person name="Binder M."/>
            <person name="Bloem J."/>
            <person name="Labutti K."/>
            <person name="Salamov A."/>
            <person name="Andreopoulos B."/>
            <person name="Baker S.E."/>
            <person name="Barry K."/>
            <person name="Bills G."/>
            <person name="Bluhm B.H."/>
            <person name="Cannon C."/>
            <person name="Castanera R."/>
            <person name="Culley D.E."/>
            <person name="Daum C."/>
            <person name="Ezra D."/>
            <person name="Gonzalez J.B."/>
            <person name="Henrissat B."/>
            <person name="Kuo A."/>
            <person name="Liang C."/>
            <person name="Lipzen A."/>
            <person name="Lutzoni F."/>
            <person name="Magnuson J."/>
            <person name="Mondo S."/>
            <person name="Nolan M."/>
            <person name="Ohm R."/>
            <person name="Pangilinan J."/>
            <person name="Park H.-J."/>
            <person name="Ramirez L."/>
            <person name="Alfaro M."/>
            <person name="Sun H."/>
            <person name="Tritt A."/>
            <person name="Yoshinaga Y."/>
            <person name="Zwiers L.-H."/>
            <person name="Turgeon B.G."/>
            <person name="Goodwin S.B."/>
            <person name="Spatafora J.W."/>
            <person name="Crous P.W."/>
            <person name="Grigoriev I.V."/>
        </authorList>
    </citation>
    <scope>NUCLEOTIDE SEQUENCE</scope>
    <source>
        <strain evidence="8">CBS 342.82</strain>
    </source>
</reference>
<sequence length="570" mass="61567">MIKMHSEMLFSLWASFALFAHTIAQHTDPGAPTATIDAGVVIGKTTQLPAATAPVNQFLGIPFAKSPPKRFMPAEKPDRFSEPIVATSWSPACIQQFVYPEIVSNFAKFIFDNPSSKESEDCLYLNVYAPSSPPPPGGRAVLFWIYGGALHFGNAGMHFYDGSNFAAYEDVIVVSANYRTNVFGFPASPEIPLEKRNLGFLDQRLALDWVQRNIAAFGGSPKKVTIFGESAGAWSIDAMLTSYDSKSKPPFRAAILQSGQISYKYMPQKSSVPAWKKLVTALNCPGSHETDLACVSAANATEIRKIISEGIIEFNPVADNKTLMSFPAAQRLKGDIAFIPVLGGSNSQEGRVFALTTTNASAFLEAQGTVDGSIINNLVRNIYPLNSPLVGSTDYDQAAQILTEMVFQCSQARWANDTAMIGIPTWRYYYNATFPNTQPWANLGVFHSSEIPVVFGTYAASNTTTQEYALSQFIMGAWAKFAKNPLGGPGWNPVGSGAPGWMIAGDYGMATAGFLVAENSTMNEGGHSLGVLGNRGGNMGSGVTVIDQNEVDFRCHVFDSVYATFNTPPT</sequence>
<dbReference type="PANTHER" id="PTHR43918:SF4">
    <property type="entry name" value="CARBOXYLIC ESTER HYDROLASE"/>
    <property type="match status" value="1"/>
</dbReference>
<feature type="active site" description="Charge relay system" evidence="4">
    <location>
        <position position="349"/>
    </location>
</feature>
<dbReference type="InterPro" id="IPR019819">
    <property type="entry name" value="Carboxylesterase_B_CS"/>
</dbReference>
<name>A0A6J3LVD2_9PEZI</name>
<evidence type="ECO:0000313" key="7">
    <source>
        <dbReference type="Proteomes" id="UP000504637"/>
    </source>
</evidence>
<proteinExistence type="inferred from homology"/>
<dbReference type="GeneID" id="54366340"/>
<keyword evidence="7" id="KW-1185">Reference proteome</keyword>
<evidence type="ECO:0000256" key="4">
    <source>
        <dbReference type="PIRSR" id="PIRSR600997-1"/>
    </source>
</evidence>
<feature type="domain" description="Carboxylesterase type B" evidence="6">
    <location>
        <begin position="32"/>
        <end position="492"/>
    </location>
</feature>
<evidence type="ECO:0000256" key="3">
    <source>
        <dbReference type="ARBA" id="ARBA00023157"/>
    </source>
</evidence>
<feature type="signal peptide" evidence="5">
    <location>
        <begin position="1"/>
        <end position="24"/>
    </location>
</feature>
<dbReference type="SUPFAM" id="SSF53474">
    <property type="entry name" value="alpha/beta-Hydrolases"/>
    <property type="match status" value="1"/>
</dbReference>
<dbReference type="Gene3D" id="3.40.50.1820">
    <property type="entry name" value="alpha/beta hydrolase"/>
    <property type="match status" value="1"/>
</dbReference>
<organism evidence="8">
    <name type="scientific">Dissoconium aciculare CBS 342.82</name>
    <dbReference type="NCBI Taxonomy" id="1314786"/>
    <lineage>
        <taxon>Eukaryota</taxon>
        <taxon>Fungi</taxon>
        <taxon>Dikarya</taxon>
        <taxon>Ascomycota</taxon>
        <taxon>Pezizomycotina</taxon>
        <taxon>Dothideomycetes</taxon>
        <taxon>Dothideomycetidae</taxon>
        <taxon>Mycosphaerellales</taxon>
        <taxon>Dissoconiaceae</taxon>
        <taxon>Dissoconium</taxon>
    </lineage>
</organism>
<dbReference type="InterPro" id="IPR000997">
    <property type="entry name" value="Cholinesterase"/>
</dbReference>
<evidence type="ECO:0000259" key="6">
    <source>
        <dbReference type="Pfam" id="PF00135"/>
    </source>
</evidence>
<dbReference type="PRINTS" id="PR00878">
    <property type="entry name" value="CHOLNESTRASE"/>
</dbReference>
<evidence type="ECO:0000256" key="1">
    <source>
        <dbReference type="ARBA" id="ARBA00005964"/>
    </source>
</evidence>
<dbReference type="Proteomes" id="UP000504637">
    <property type="component" value="Unplaced"/>
</dbReference>
<dbReference type="OrthoDB" id="408631at2759"/>
<reference evidence="8" key="3">
    <citation type="submission" date="2025-08" db="UniProtKB">
        <authorList>
            <consortium name="RefSeq"/>
        </authorList>
    </citation>
    <scope>IDENTIFICATION</scope>
    <source>
        <strain evidence="8">CBS 342.82</strain>
    </source>
</reference>
<dbReference type="AlphaFoldDB" id="A0A6J3LVD2"/>
<dbReference type="Pfam" id="PF00135">
    <property type="entry name" value="COesterase"/>
    <property type="match status" value="1"/>
</dbReference>
<evidence type="ECO:0000256" key="2">
    <source>
        <dbReference type="ARBA" id="ARBA00022801"/>
    </source>
</evidence>
<keyword evidence="2 5" id="KW-0378">Hydrolase</keyword>
<dbReference type="PROSITE" id="PS00941">
    <property type="entry name" value="CARBOXYLESTERASE_B_2"/>
    <property type="match status" value="1"/>
</dbReference>
<dbReference type="InterPro" id="IPR050654">
    <property type="entry name" value="AChE-related_enzymes"/>
</dbReference>
<dbReference type="InterPro" id="IPR002018">
    <property type="entry name" value="CarbesteraseB"/>
</dbReference>
<dbReference type="EC" id="3.1.1.-" evidence="5"/>
<feature type="active site" description="Charge relay system" evidence="4">
    <location>
        <position position="447"/>
    </location>
</feature>
<gene>
    <name evidence="8" type="ORF">K489DRAFT_433867</name>
</gene>
<comment type="similarity">
    <text evidence="1 5">Belongs to the type-B carboxylesterase/lipase family.</text>
</comment>
<dbReference type="GO" id="GO:0004104">
    <property type="term" value="F:cholinesterase activity"/>
    <property type="evidence" value="ECO:0007669"/>
    <property type="project" value="InterPro"/>
</dbReference>
<dbReference type="InterPro" id="IPR019826">
    <property type="entry name" value="Carboxylesterase_B_AS"/>
</dbReference>
<dbReference type="PROSITE" id="PS00122">
    <property type="entry name" value="CARBOXYLESTERASE_B_1"/>
    <property type="match status" value="1"/>
</dbReference>
<protein>
    <recommendedName>
        <fullName evidence="5">Carboxylic ester hydrolase</fullName>
        <ecNumber evidence="5">3.1.1.-</ecNumber>
    </recommendedName>
</protein>
<keyword evidence="3" id="KW-1015">Disulfide bond</keyword>
<feature type="active site" description="Acyl-ester intermediate" evidence="4">
    <location>
        <position position="230"/>
    </location>
</feature>
<accession>A0A6J3LVD2</accession>
<dbReference type="InterPro" id="IPR029058">
    <property type="entry name" value="AB_hydrolase_fold"/>
</dbReference>
<dbReference type="RefSeq" id="XP_033456757.1">
    <property type="nucleotide sequence ID" value="XM_033608540.1"/>
</dbReference>
<evidence type="ECO:0000313" key="8">
    <source>
        <dbReference type="RefSeq" id="XP_033456757.1"/>
    </source>
</evidence>
<dbReference type="PANTHER" id="PTHR43918">
    <property type="entry name" value="ACETYLCHOLINESTERASE"/>
    <property type="match status" value="1"/>
</dbReference>
<feature type="chain" id="PRO_5027140690" description="Carboxylic ester hydrolase" evidence="5">
    <location>
        <begin position="25"/>
        <end position="570"/>
    </location>
</feature>
<keyword evidence="5" id="KW-0732">Signal</keyword>
<reference evidence="8" key="2">
    <citation type="submission" date="2020-04" db="EMBL/GenBank/DDBJ databases">
        <authorList>
            <consortium name="NCBI Genome Project"/>
        </authorList>
    </citation>
    <scope>NUCLEOTIDE SEQUENCE</scope>
    <source>
        <strain evidence="8">CBS 342.82</strain>
    </source>
</reference>
<evidence type="ECO:0000256" key="5">
    <source>
        <dbReference type="RuleBase" id="RU361235"/>
    </source>
</evidence>